<evidence type="ECO:0000313" key="3">
    <source>
        <dbReference type="Proteomes" id="UP000295550"/>
    </source>
</evidence>
<comment type="caution">
    <text evidence="2">The sequence shown here is derived from an EMBL/GenBank/DDBJ whole genome shotgun (WGS) entry which is preliminary data.</text>
</comment>
<dbReference type="Pfam" id="PF13362">
    <property type="entry name" value="Toprim_3"/>
    <property type="match status" value="1"/>
</dbReference>
<dbReference type="Proteomes" id="UP000295550">
    <property type="component" value="Unassembled WGS sequence"/>
</dbReference>
<dbReference type="InterPro" id="IPR006171">
    <property type="entry name" value="TOPRIM_dom"/>
</dbReference>
<dbReference type="Pfam" id="PF23639">
    <property type="entry name" value="DUF7146"/>
    <property type="match status" value="1"/>
</dbReference>
<feature type="domain" description="DNA primase/helicase Gp4 N-terminal Bacteriophage T7-like" evidence="1">
    <location>
        <begin position="28"/>
        <end position="63"/>
    </location>
</feature>
<dbReference type="InterPro" id="IPR055570">
    <property type="entry name" value="DUF7146"/>
</dbReference>
<dbReference type="InterPro" id="IPR013237">
    <property type="entry name" value="Phage_T7_Gp4_N"/>
</dbReference>
<name>A0A4R4J4J1_PHOLU</name>
<dbReference type="Pfam" id="PF08273">
    <property type="entry name" value="Zn_Ribbon_Prim"/>
    <property type="match status" value="1"/>
</dbReference>
<dbReference type="GO" id="GO:0004386">
    <property type="term" value="F:helicase activity"/>
    <property type="evidence" value="ECO:0007669"/>
    <property type="project" value="InterPro"/>
</dbReference>
<dbReference type="GO" id="GO:0008270">
    <property type="term" value="F:zinc ion binding"/>
    <property type="evidence" value="ECO:0007669"/>
    <property type="project" value="InterPro"/>
</dbReference>
<reference evidence="2 3" key="1">
    <citation type="journal article" date="2019" name="Int. J. Syst. Evol. Microbiol.">
        <title>Photorhabdus khanii subsp. guanajuatensis subsp. nov., isolated from Heterorhabditis atacamensis, and Photorhabdus luminescens subsp. mexicana subsp. nov., isolated from Heterorhabditis mexicana entomopathogenic nematodes.</title>
        <authorList>
            <person name="Machado R.A.R."/>
            <person name="Bruno P."/>
            <person name="Arce C.C.M."/>
            <person name="Liechti N."/>
            <person name="Kohler A."/>
            <person name="Bernal J."/>
            <person name="Bruggmann R."/>
            <person name="Turlings T.C.J."/>
        </authorList>
    </citation>
    <scope>NUCLEOTIDE SEQUENCE [LARGE SCALE GENOMIC DNA]</scope>
    <source>
        <strain evidence="2 3">MEX47-22</strain>
    </source>
</reference>
<sequence>MKTVDAVIGQWPKIFEYYGLPPVTGKKHYKGKCPICGQKGKYRCDDKDGRGTFICVCNIGDGWKLLSLTQKKDFGTLANEVDKIIGNTYERENNHEDTHISKNKNDRLTLRNNIIKKYSTLINLRGTPAESYLRNRGIHSLPTEQVVKYCDKQLGNTFQAIWSLVTDAKGNLCYLHRTFLNGDKKAPVNVQKQSKATQEDSYLKHAESVAIRLFPVSSTLGIAEGIETALSCKQIYGCNTWSTMNAGFMEKFRAPRGVRHLIIFADMDLYSATGHAAAFECARGNLSAKNDVESVSIRWPDHGDFNDVLVNGDEVRELVFERRKE</sequence>
<dbReference type="EMBL" id="PUJX01000018">
    <property type="protein sequence ID" value="TDB48061.1"/>
    <property type="molecule type" value="Genomic_DNA"/>
</dbReference>
<organism evidence="2 3">
    <name type="scientific">Photorhabdus luminescens subsp. mexicana</name>
    <dbReference type="NCBI Taxonomy" id="2100167"/>
    <lineage>
        <taxon>Bacteria</taxon>
        <taxon>Pseudomonadati</taxon>
        <taxon>Pseudomonadota</taxon>
        <taxon>Gammaproteobacteria</taxon>
        <taxon>Enterobacterales</taxon>
        <taxon>Morganellaceae</taxon>
        <taxon>Photorhabdus</taxon>
    </lineage>
</organism>
<accession>A0A4R4J4J1</accession>
<protein>
    <submittedName>
        <fullName evidence="2">DNA primase</fullName>
    </submittedName>
</protein>
<proteinExistence type="predicted"/>
<dbReference type="InterPro" id="IPR034154">
    <property type="entry name" value="TOPRIM_DnaG/twinkle"/>
</dbReference>
<dbReference type="CDD" id="cd01029">
    <property type="entry name" value="TOPRIM_primases"/>
    <property type="match status" value="1"/>
</dbReference>
<evidence type="ECO:0000313" key="2">
    <source>
        <dbReference type="EMBL" id="TDB48061.1"/>
    </source>
</evidence>
<dbReference type="AlphaFoldDB" id="A0A4R4J4J1"/>
<evidence type="ECO:0000259" key="1">
    <source>
        <dbReference type="SMART" id="SM00778"/>
    </source>
</evidence>
<gene>
    <name evidence="2" type="ORF">C5468_16795</name>
</gene>
<dbReference type="SMART" id="SM00778">
    <property type="entry name" value="Prim_Zn_Ribbon"/>
    <property type="match status" value="1"/>
</dbReference>
<dbReference type="RefSeq" id="WP_132346773.1">
    <property type="nucleotide sequence ID" value="NZ_CAWOLF010000018.1"/>
</dbReference>